<evidence type="ECO:0000256" key="7">
    <source>
        <dbReference type="ARBA" id="ARBA00023125"/>
    </source>
</evidence>
<dbReference type="InterPro" id="IPR018060">
    <property type="entry name" value="HTH_AraC"/>
</dbReference>
<evidence type="ECO:0000313" key="13">
    <source>
        <dbReference type="EMBL" id="MEQ2521206.1"/>
    </source>
</evidence>
<evidence type="ECO:0000256" key="8">
    <source>
        <dbReference type="ARBA" id="ARBA00023163"/>
    </source>
</evidence>
<dbReference type="SMART" id="SM00448">
    <property type="entry name" value="REC"/>
    <property type="match status" value="1"/>
</dbReference>
<feature type="domain" description="Response regulatory" evidence="12">
    <location>
        <begin position="4"/>
        <end position="121"/>
    </location>
</feature>
<dbReference type="InterPro" id="IPR018062">
    <property type="entry name" value="HTH_AraC-typ_CS"/>
</dbReference>
<keyword evidence="5" id="KW-0902">Two-component regulatory system</keyword>
<evidence type="ECO:0000256" key="3">
    <source>
        <dbReference type="ARBA" id="ARBA00022490"/>
    </source>
</evidence>
<comment type="function">
    <text evidence="9">May play the central regulatory role in sporulation. It may be an element of the effector pathway responsible for the activation of sporulation genes in response to nutritional stress. Spo0A may act in concert with spo0H (a sigma factor) to control the expression of some genes that are critical to the sporulation process.</text>
</comment>
<reference evidence="13 14" key="1">
    <citation type="submission" date="2024-03" db="EMBL/GenBank/DDBJ databases">
        <title>Human intestinal bacterial collection.</title>
        <authorList>
            <person name="Pauvert C."/>
            <person name="Hitch T.C.A."/>
            <person name="Clavel T."/>
        </authorList>
    </citation>
    <scope>NUCLEOTIDE SEQUENCE [LARGE SCALE GENOMIC DNA]</scope>
    <source>
        <strain evidence="13 14">CLA-JM-H11</strain>
    </source>
</reference>
<name>A0ABV1GHK0_9FIRM</name>
<dbReference type="Gene3D" id="3.40.50.2300">
    <property type="match status" value="1"/>
</dbReference>
<keyword evidence="4 10" id="KW-0597">Phosphoprotein</keyword>
<dbReference type="EMBL" id="JBBMFA010000103">
    <property type="protein sequence ID" value="MEQ2521206.1"/>
    <property type="molecule type" value="Genomic_DNA"/>
</dbReference>
<evidence type="ECO:0000259" key="12">
    <source>
        <dbReference type="PROSITE" id="PS50110"/>
    </source>
</evidence>
<protein>
    <recommendedName>
        <fullName evidence="2">Stage 0 sporulation protein A homolog</fullName>
    </recommendedName>
</protein>
<evidence type="ECO:0000256" key="10">
    <source>
        <dbReference type="PROSITE-ProRule" id="PRU00169"/>
    </source>
</evidence>
<organism evidence="13 14">
    <name type="scientific">Ruthenibacterium intestinale</name>
    <dbReference type="NCBI Taxonomy" id="3133163"/>
    <lineage>
        <taxon>Bacteria</taxon>
        <taxon>Bacillati</taxon>
        <taxon>Bacillota</taxon>
        <taxon>Clostridia</taxon>
        <taxon>Eubacteriales</taxon>
        <taxon>Oscillospiraceae</taxon>
        <taxon>Ruthenibacterium</taxon>
    </lineage>
</organism>
<comment type="subcellular location">
    <subcellularLocation>
        <location evidence="1">Cytoplasm</location>
    </subcellularLocation>
</comment>
<keyword evidence="6" id="KW-0805">Transcription regulation</keyword>
<keyword evidence="8" id="KW-0804">Transcription</keyword>
<dbReference type="Pfam" id="PF12833">
    <property type="entry name" value="HTH_18"/>
    <property type="match status" value="1"/>
</dbReference>
<evidence type="ECO:0000256" key="6">
    <source>
        <dbReference type="ARBA" id="ARBA00023015"/>
    </source>
</evidence>
<gene>
    <name evidence="13" type="ORF">WMO24_12310</name>
</gene>
<evidence type="ECO:0000256" key="1">
    <source>
        <dbReference type="ARBA" id="ARBA00004496"/>
    </source>
</evidence>
<accession>A0ABV1GHK0</accession>
<dbReference type="PANTHER" id="PTHR42713">
    <property type="entry name" value="HISTIDINE KINASE-RELATED"/>
    <property type="match status" value="1"/>
</dbReference>
<dbReference type="Gene3D" id="1.10.10.60">
    <property type="entry name" value="Homeodomain-like"/>
    <property type="match status" value="2"/>
</dbReference>
<dbReference type="PANTHER" id="PTHR42713:SF3">
    <property type="entry name" value="TRANSCRIPTIONAL REGULATORY PROTEIN HPTR"/>
    <property type="match status" value="1"/>
</dbReference>
<feature type="modified residue" description="4-aspartylphosphate" evidence="10">
    <location>
        <position position="56"/>
    </location>
</feature>
<evidence type="ECO:0000256" key="2">
    <source>
        <dbReference type="ARBA" id="ARBA00018672"/>
    </source>
</evidence>
<dbReference type="SMART" id="SM00342">
    <property type="entry name" value="HTH_ARAC"/>
    <property type="match status" value="1"/>
</dbReference>
<dbReference type="PROSITE" id="PS01124">
    <property type="entry name" value="HTH_ARAC_FAMILY_2"/>
    <property type="match status" value="1"/>
</dbReference>
<keyword evidence="14" id="KW-1185">Reference proteome</keyword>
<proteinExistence type="predicted"/>
<dbReference type="SUPFAM" id="SSF52172">
    <property type="entry name" value="CheY-like"/>
    <property type="match status" value="1"/>
</dbReference>
<evidence type="ECO:0000256" key="9">
    <source>
        <dbReference type="ARBA" id="ARBA00024867"/>
    </source>
</evidence>
<dbReference type="Proteomes" id="UP001477672">
    <property type="component" value="Unassembled WGS sequence"/>
</dbReference>
<comment type="caution">
    <text evidence="13">The sequence shown here is derived from an EMBL/GenBank/DDBJ whole genome shotgun (WGS) entry which is preliminary data.</text>
</comment>
<dbReference type="PROSITE" id="PS50110">
    <property type="entry name" value="RESPONSE_REGULATORY"/>
    <property type="match status" value="1"/>
</dbReference>
<dbReference type="SUPFAM" id="SSF46689">
    <property type="entry name" value="Homeodomain-like"/>
    <property type="match status" value="1"/>
</dbReference>
<dbReference type="PROSITE" id="PS00041">
    <property type="entry name" value="HTH_ARAC_FAMILY_1"/>
    <property type="match status" value="1"/>
</dbReference>
<evidence type="ECO:0000256" key="4">
    <source>
        <dbReference type="ARBA" id="ARBA00022553"/>
    </source>
</evidence>
<dbReference type="CDD" id="cd17536">
    <property type="entry name" value="REC_YesN-like"/>
    <property type="match status" value="1"/>
</dbReference>
<keyword evidence="3" id="KW-0963">Cytoplasm</keyword>
<dbReference type="InterPro" id="IPR011006">
    <property type="entry name" value="CheY-like_superfamily"/>
</dbReference>
<feature type="domain" description="HTH araC/xylS-type" evidence="11">
    <location>
        <begin position="264"/>
        <end position="363"/>
    </location>
</feature>
<keyword evidence="7" id="KW-0238">DNA-binding</keyword>
<evidence type="ECO:0000313" key="14">
    <source>
        <dbReference type="Proteomes" id="UP001477672"/>
    </source>
</evidence>
<dbReference type="InterPro" id="IPR051552">
    <property type="entry name" value="HptR"/>
</dbReference>
<sequence>MRFSVLIVDDEKMPREILRNYVPWEKLQVDRVEEAEDGAQALELARLHRPDIVISDVKMPRMNGLELAGAVREIYPDCQFIFLSGYTDKEYLKGAIKLRAASYVEKPIDLEELSTVLQEVTAELEKRSLPDPQLLFYRGENGDLSQPNNGRVYVYEKAIFTALGNLIRHKCRPEALALTARIYRELRQCEGTPPEVVRNLYCQIVFALLAAAESRNITAVTEQGDYLLYTAAKQPTLLLLWQALTDAMETYFQAAESNAQDLVTRVDEYLAAHFSDNELTVQTMASDLGFVHTYLCSAYKKNSGRTVNQKLTELRMERAKSLLADPSRKLYEVAHEVGYLDGKYFVKLFTKEVGISPRLYRENLCCHEE</sequence>
<evidence type="ECO:0000256" key="5">
    <source>
        <dbReference type="ARBA" id="ARBA00023012"/>
    </source>
</evidence>
<dbReference type="RefSeq" id="WP_349216720.1">
    <property type="nucleotide sequence ID" value="NZ_JBBMFA010000103.1"/>
</dbReference>
<evidence type="ECO:0000259" key="11">
    <source>
        <dbReference type="PROSITE" id="PS01124"/>
    </source>
</evidence>
<dbReference type="InterPro" id="IPR009057">
    <property type="entry name" value="Homeodomain-like_sf"/>
</dbReference>
<dbReference type="Pfam" id="PF00072">
    <property type="entry name" value="Response_reg"/>
    <property type="match status" value="1"/>
</dbReference>
<dbReference type="InterPro" id="IPR001789">
    <property type="entry name" value="Sig_transdc_resp-reg_receiver"/>
</dbReference>